<reference evidence="2" key="1">
    <citation type="submission" date="2017-02" db="EMBL/GenBank/DDBJ databases">
        <authorList>
            <person name="Tafer H."/>
            <person name="Lopandic K."/>
        </authorList>
    </citation>
    <scope>NUCLEOTIDE SEQUENCE [LARGE SCALE GENOMIC DNA]</scope>
    <source>
        <strain evidence="2">CBS 366.77</strain>
    </source>
</reference>
<dbReference type="AlphaFoldDB" id="A0A3A2ZR78"/>
<comment type="caution">
    <text evidence="1">The sequence shown here is derived from an EMBL/GenBank/DDBJ whole genome shotgun (WGS) entry which is preliminary data.</text>
</comment>
<organism evidence="1 2">
    <name type="scientific">Aspergillus sclerotialis</name>
    <dbReference type="NCBI Taxonomy" id="2070753"/>
    <lineage>
        <taxon>Eukaryota</taxon>
        <taxon>Fungi</taxon>
        <taxon>Dikarya</taxon>
        <taxon>Ascomycota</taxon>
        <taxon>Pezizomycotina</taxon>
        <taxon>Eurotiomycetes</taxon>
        <taxon>Eurotiomycetidae</taxon>
        <taxon>Eurotiales</taxon>
        <taxon>Aspergillaceae</taxon>
        <taxon>Aspergillus</taxon>
        <taxon>Aspergillus subgen. Polypaecilum</taxon>
    </lineage>
</organism>
<keyword evidence="2" id="KW-1185">Reference proteome</keyword>
<evidence type="ECO:0000313" key="2">
    <source>
        <dbReference type="Proteomes" id="UP000266188"/>
    </source>
</evidence>
<accession>A0A3A2ZR78</accession>
<gene>
    <name evidence="1" type="ORF">PHISCL_02843</name>
</gene>
<protein>
    <submittedName>
        <fullName evidence="1">Uncharacterized protein</fullName>
    </submittedName>
</protein>
<proteinExistence type="predicted"/>
<dbReference type="OrthoDB" id="7772923at2759"/>
<name>A0A3A2ZR78_9EURO</name>
<evidence type="ECO:0000313" key="1">
    <source>
        <dbReference type="EMBL" id="RJE24823.1"/>
    </source>
</evidence>
<dbReference type="Proteomes" id="UP000266188">
    <property type="component" value="Unassembled WGS sequence"/>
</dbReference>
<dbReference type="EMBL" id="MVGC01000067">
    <property type="protein sequence ID" value="RJE24823.1"/>
    <property type="molecule type" value="Genomic_DNA"/>
</dbReference>
<sequence length="66" mass="7336">MTLPFRAEQIGFLLRSQELLGVRTSGQNSSYVEQAPKEVDLLTQKSIASVLKKHLAHLVRPMTSGE</sequence>